<accession>A0ABS8UEV3</accession>
<feature type="chain" id="PRO_5045994881" evidence="1">
    <location>
        <begin position="28"/>
        <end position="264"/>
    </location>
</feature>
<keyword evidence="1" id="KW-0732">Signal</keyword>
<proteinExistence type="predicted"/>
<dbReference type="Proteomes" id="UP001430360">
    <property type="component" value="Unassembled WGS sequence"/>
</dbReference>
<gene>
    <name evidence="2" type="ORF">LTT95_10020</name>
</gene>
<evidence type="ECO:0000256" key="1">
    <source>
        <dbReference type="SAM" id="SignalP"/>
    </source>
</evidence>
<sequence length="264" mass="27797">MSVISPSALAAATLSLSALLAPSLVSAQDPAPGLGDLQGLADRTASRTLGARGYVRQSGSGDYGSWWNARDRRCVMVRSDGGRVVSVVNTLAPDCGQQAGDAPRERMSDGAKVAVAAAAILGIAALAHHAHHHDDGDHDDDPRHEADYERGYRDALHGYRADSDRGAYSDGYGAGLRERSAQVPWQSGNTGGAGGGRLDDLVGARAAGADTELRARGFVDRDAQQRDGRSIVTWWNARSRECVHVATGNGRIESIRGVDASNCR</sequence>
<protein>
    <submittedName>
        <fullName evidence="2">Uncharacterized protein</fullName>
    </submittedName>
</protein>
<comment type="caution">
    <text evidence="2">The sequence shown here is derived from an EMBL/GenBank/DDBJ whole genome shotgun (WGS) entry which is preliminary data.</text>
</comment>
<dbReference type="RefSeq" id="WP_232136284.1">
    <property type="nucleotide sequence ID" value="NZ_CP089507.1"/>
</dbReference>
<evidence type="ECO:0000313" key="2">
    <source>
        <dbReference type="EMBL" id="MCD9097271.1"/>
    </source>
</evidence>
<organism evidence="2 3">
    <name type="scientific">Luteimonas fraxinea</name>
    <dbReference type="NCBI Taxonomy" id="2901869"/>
    <lineage>
        <taxon>Bacteria</taxon>
        <taxon>Pseudomonadati</taxon>
        <taxon>Pseudomonadota</taxon>
        <taxon>Gammaproteobacteria</taxon>
        <taxon>Lysobacterales</taxon>
        <taxon>Lysobacteraceae</taxon>
        <taxon>Luteimonas</taxon>
    </lineage>
</organism>
<keyword evidence="3" id="KW-1185">Reference proteome</keyword>
<reference evidence="2" key="2">
    <citation type="journal article" date="2022" name="Syst. Appl. Microbiol.">
        <title>Physiological and genomic characterisation of Luteimonas fraxinea sp. nov., a bacterial species associated with trees tolerant to ash dieback.</title>
        <authorList>
            <person name="Ulrich K."/>
            <person name="Becker R."/>
            <person name="Behrendt U."/>
            <person name="Kube M."/>
            <person name="Schneck V."/>
            <person name="Ulrich A."/>
        </authorList>
    </citation>
    <scope>NUCLEOTIDE SEQUENCE</scope>
    <source>
        <strain evidence="2">A1P009</strain>
    </source>
</reference>
<evidence type="ECO:0000313" key="3">
    <source>
        <dbReference type="Proteomes" id="UP001430360"/>
    </source>
</evidence>
<name>A0ABS8UEV3_9GAMM</name>
<dbReference type="EMBL" id="JAJQKU010000003">
    <property type="protein sequence ID" value="MCD9097271.1"/>
    <property type="molecule type" value="Genomic_DNA"/>
</dbReference>
<feature type="signal peptide" evidence="1">
    <location>
        <begin position="1"/>
        <end position="27"/>
    </location>
</feature>
<reference evidence="2" key="1">
    <citation type="submission" date="2021-12" db="EMBL/GenBank/DDBJ databases">
        <authorList>
            <person name="Ulrich A."/>
        </authorList>
    </citation>
    <scope>NUCLEOTIDE SEQUENCE</scope>
    <source>
        <strain evidence="2">A1P009</strain>
    </source>
</reference>